<evidence type="ECO:0000256" key="2">
    <source>
        <dbReference type="ARBA" id="ARBA00007557"/>
    </source>
</evidence>
<reference evidence="9 10" key="1">
    <citation type="submission" date="2020-08" db="EMBL/GenBank/DDBJ databases">
        <title>Sequencing the genomes of 1000 actinobacteria strains.</title>
        <authorList>
            <person name="Klenk H.-P."/>
        </authorList>
    </citation>
    <scope>NUCLEOTIDE SEQUENCE [LARGE SCALE GENOMIC DNA]</scope>
    <source>
        <strain evidence="9 10">DSM 105783</strain>
    </source>
</reference>
<gene>
    <name evidence="9" type="ORF">HD598_000213</name>
</gene>
<evidence type="ECO:0000256" key="7">
    <source>
        <dbReference type="ARBA" id="ARBA00025649"/>
    </source>
</evidence>
<comment type="cofactor">
    <cofactor evidence="1">
        <name>FAD</name>
        <dbReference type="ChEBI" id="CHEBI:57692"/>
    </cofactor>
</comment>
<comment type="subunit">
    <text evidence="3">Heterodimer of an alpha and a beta subunit.</text>
</comment>
<dbReference type="EMBL" id="JACHDR010000001">
    <property type="protein sequence ID" value="MBB5511526.1"/>
    <property type="molecule type" value="Genomic_DNA"/>
</dbReference>
<keyword evidence="5" id="KW-0813">Transport</keyword>
<comment type="function">
    <text evidence="7">The electron transfer flavoprotein serves as a specific electron acceptor for other dehydrogenases. It transfers the electrons to the main respiratory chain via ETF-ubiquinone oxidoreductase (ETF dehydrogenase).</text>
</comment>
<dbReference type="PANTHER" id="PTHR21294:SF8">
    <property type="entry name" value="ELECTRON TRANSFER FLAVOPROTEIN SUBUNIT BETA"/>
    <property type="match status" value="1"/>
</dbReference>
<dbReference type="SUPFAM" id="SSF52402">
    <property type="entry name" value="Adenine nucleotide alpha hydrolases-like"/>
    <property type="match status" value="1"/>
</dbReference>
<comment type="caution">
    <text evidence="9">The sequence shown here is derived from an EMBL/GenBank/DDBJ whole genome shotgun (WGS) entry which is preliminary data.</text>
</comment>
<dbReference type="InterPro" id="IPR014729">
    <property type="entry name" value="Rossmann-like_a/b/a_fold"/>
</dbReference>
<dbReference type="Gene3D" id="3.40.50.620">
    <property type="entry name" value="HUPs"/>
    <property type="match status" value="1"/>
</dbReference>
<evidence type="ECO:0000259" key="8">
    <source>
        <dbReference type="SMART" id="SM00893"/>
    </source>
</evidence>
<dbReference type="GO" id="GO:0005829">
    <property type="term" value="C:cytosol"/>
    <property type="evidence" value="ECO:0007669"/>
    <property type="project" value="TreeGrafter"/>
</dbReference>
<dbReference type="InterPro" id="IPR014730">
    <property type="entry name" value="ETF_a/b_N"/>
</dbReference>
<comment type="similarity">
    <text evidence="2">Belongs to the ETF beta-subunit/FixA family.</text>
</comment>
<evidence type="ECO:0000256" key="6">
    <source>
        <dbReference type="ARBA" id="ARBA00022982"/>
    </source>
</evidence>
<keyword evidence="6" id="KW-0249">Electron transport</keyword>
<dbReference type="PIRSF" id="PIRSF000090">
    <property type="entry name" value="Beta-ETF"/>
    <property type="match status" value="1"/>
</dbReference>
<dbReference type="AlphaFoldDB" id="A0A7W8TRE4"/>
<evidence type="ECO:0000256" key="3">
    <source>
        <dbReference type="ARBA" id="ARBA00011355"/>
    </source>
</evidence>
<dbReference type="Pfam" id="PF01012">
    <property type="entry name" value="ETF"/>
    <property type="match status" value="1"/>
</dbReference>
<accession>A0A7W8TRE4</accession>
<feature type="domain" description="Electron transfer flavoprotein alpha/beta-subunit N-terminal" evidence="8">
    <location>
        <begin position="23"/>
        <end position="213"/>
    </location>
</feature>
<organism evidence="9 10">
    <name type="scientific">Neomicrococcus aestuarii</name>
    <dbReference type="NCBI Taxonomy" id="556325"/>
    <lineage>
        <taxon>Bacteria</taxon>
        <taxon>Bacillati</taxon>
        <taxon>Actinomycetota</taxon>
        <taxon>Actinomycetes</taxon>
        <taxon>Micrococcales</taxon>
        <taxon>Micrococcaceae</taxon>
        <taxon>Neomicrococcus</taxon>
    </lineage>
</organism>
<evidence type="ECO:0000313" key="9">
    <source>
        <dbReference type="EMBL" id="MBB5511526.1"/>
    </source>
</evidence>
<name>A0A7W8TRE4_9MICC</name>
<dbReference type="InterPro" id="IPR033948">
    <property type="entry name" value="ETF_beta_N"/>
</dbReference>
<evidence type="ECO:0000256" key="1">
    <source>
        <dbReference type="ARBA" id="ARBA00001974"/>
    </source>
</evidence>
<evidence type="ECO:0000256" key="5">
    <source>
        <dbReference type="ARBA" id="ARBA00022448"/>
    </source>
</evidence>
<evidence type="ECO:0000313" key="10">
    <source>
        <dbReference type="Proteomes" id="UP000580797"/>
    </source>
</evidence>
<dbReference type="InterPro" id="IPR012255">
    <property type="entry name" value="ETF_b"/>
</dbReference>
<dbReference type="GO" id="GO:0009055">
    <property type="term" value="F:electron transfer activity"/>
    <property type="evidence" value="ECO:0007669"/>
    <property type="project" value="InterPro"/>
</dbReference>
<sequence length="258" mass="27059">MRIVVLVKSVPDTNGDRKLNLETGLTDRTSGDQVLDEINERAVEAALTIAATVPDSTVELLSVAPEEALSVIRKGLAMGADSAVQVVDPTLVGADNTLTAEVLAAALKTKPFDLVITGNQSTDGAGGVVPSMISELLDLPALTDLASVALEGQTVRGTRVTDTATYTLSAELPALVAVTEAFPEGRFPNFKGIMAAKKKPFEVMSLKELGIDAEDFSVPRAIMTAVSERPSREAGVKIVDEGDAAQQLADFLISNRLA</sequence>
<protein>
    <recommendedName>
        <fullName evidence="4">Electron transfer flavoprotein subunit beta</fullName>
    </recommendedName>
</protein>
<dbReference type="PANTHER" id="PTHR21294">
    <property type="entry name" value="ELECTRON TRANSFER FLAVOPROTEIN BETA-SUBUNIT"/>
    <property type="match status" value="1"/>
</dbReference>
<dbReference type="SMART" id="SM00893">
    <property type="entry name" value="ETF"/>
    <property type="match status" value="1"/>
</dbReference>
<dbReference type="Proteomes" id="UP000580797">
    <property type="component" value="Unassembled WGS sequence"/>
</dbReference>
<dbReference type="CDD" id="cd01714">
    <property type="entry name" value="ETF_beta"/>
    <property type="match status" value="1"/>
</dbReference>
<proteinExistence type="inferred from homology"/>
<dbReference type="RefSeq" id="WP_183663213.1">
    <property type="nucleotide sequence ID" value="NZ_BAAARH010000009.1"/>
</dbReference>
<evidence type="ECO:0000256" key="4">
    <source>
        <dbReference type="ARBA" id="ARBA00016797"/>
    </source>
</evidence>